<dbReference type="CDD" id="cd04489">
    <property type="entry name" value="ExoVII_LU_OBF"/>
    <property type="match status" value="1"/>
</dbReference>
<evidence type="ECO:0000256" key="3">
    <source>
        <dbReference type="ARBA" id="ARBA00022801"/>
    </source>
</evidence>
<accession>A0A6B1DZD8</accession>
<dbReference type="HAMAP" id="MF_00378">
    <property type="entry name" value="Exonuc_7_L"/>
    <property type="match status" value="1"/>
</dbReference>
<dbReference type="InterPro" id="IPR003753">
    <property type="entry name" value="Exonuc_VII_L"/>
</dbReference>
<dbReference type="Pfam" id="PF13742">
    <property type="entry name" value="tRNA_anti_2"/>
    <property type="match status" value="1"/>
</dbReference>
<comment type="subcellular location">
    <subcellularLocation>
        <location evidence="5 6">Cytoplasm</location>
    </subcellularLocation>
</comment>
<evidence type="ECO:0000259" key="8">
    <source>
        <dbReference type="Pfam" id="PF13742"/>
    </source>
</evidence>
<proteinExistence type="inferred from homology"/>
<evidence type="ECO:0000256" key="5">
    <source>
        <dbReference type="HAMAP-Rule" id="MF_00378"/>
    </source>
</evidence>
<keyword evidence="2 5" id="KW-0540">Nuclease</keyword>
<comment type="subunit">
    <text evidence="5">Heterooligomer composed of large and small subunits.</text>
</comment>
<dbReference type="Pfam" id="PF02601">
    <property type="entry name" value="Exonuc_VII_L"/>
    <property type="match status" value="1"/>
</dbReference>
<dbReference type="GO" id="GO:0008855">
    <property type="term" value="F:exodeoxyribonuclease VII activity"/>
    <property type="evidence" value="ECO:0007669"/>
    <property type="project" value="UniProtKB-UniRule"/>
</dbReference>
<reference evidence="9" key="1">
    <citation type="submission" date="2019-09" db="EMBL/GenBank/DDBJ databases">
        <title>Characterisation of the sponge microbiome using genome-centric metagenomics.</title>
        <authorList>
            <person name="Engelberts J.P."/>
            <person name="Robbins S.J."/>
            <person name="De Goeij J.M."/>
            <person name="Aranda M."/>
            <person name="Bell S.C."/>
            <person name="Webster N.S."/>
        </authorList>
    </citation>
    <scope>NUCLEOTIDE SEQUENCE</scope>
    <source>
        <strain evidence="9">SB0662_bin_9</strain>
    </source>
</reference>
<comment type="function">
    <text evidence="5">Bidirectionally degrades single-stranded DNA into large acid-insoluble oligonucleotides, which are then degraded further into small acid-soluble oligonucleotides.</text>
</comment>
<feature type="domain" description="Exonuclease VII large subunit C-terminal" evidence="7">
    <location>
        <begin position="218"/>
        <end position="444"/>
    </location>
</feature>
<feature type="domain" description="OB-fold nucleic acid binding" evidence="8">
    <location>
        <begin position="100"/>
        <end position="194"/>
    </location>
</feature>
<evidence type="ECO:0000256" key="6">
    <source>
        <dbReference type="RuleBase" id="RU004355"/>
    </source>
</evidence>
<dbReference type="GO" id="GO:0005737">
    <property type="term" value="C:cytoplasm"/>
    <property type="evidence" value="ECO:0007669"/>
    <property type="project" value="UniProtKB-SubCell"/>
</dbReference>
<keyword evidence="4 5" id="KW-0269">Exonuclease</keyword>
<dbReference type="AlphaFoldDB" id="A0A6B1DZD8"/>
<sequence>MAVSRMPVAASPGNRRRRTVRWTVSGACVVESGLLGMKVQVSCPVESPMVAGLSHLWTSLCHGTHRQVRNIIPYSIRRTSHIPLNIGPPQIFMTQPANALSVTRITQLIKELLESDDALQYASVAGEIGDYRQAASGHAYFSLKDDNAVLNCVMWRSSARRLDFRPEAGDAVVVQGGVEVYAPRGGYQLIAGRMARQGVGRIYEEYERRKQEFAARGWFADELKQPIARFPQRLGVVTSASGAALRDVLRTLQNRWPAVEVVLFPSLVQGKEAPDELAAALAQALHCHTAGMPIDTVLLVRGGGSMTDLWAFNDERIVSAMHQSPLPIITGVGHEPDTTLVDYVADLRASTPTAAAEAAVPDRVEVGELVDAQALRLTRRMDDLLTRQRTWLDALQHRTEQRHPRRIWEQRMQQLDYATEALQGRLKLRLDQSRARLGRLQASLRALDPEAVLTRGFSIVRNRKGVLVTDPEQTVPGDLLDVKARGGAYAVVRQAEPTDGAA</sequence>
<dbReference type="GO" id="GO:0006308">
    <property type="term" value="P:DNA catabolic process"/>
    <property type="evidence" value="ECO:0007669"/>
    <property type="project" value="UniProtKB-UniRule"/>
</dbReference>
<comment type="catalytic activity">
    <reaction evidence="5 6">
        <text>Exonucleolytic cleavage in either 5'- to 3'- or 3'- to 5'-direction to yield nucleoside 5'-phosphates.</text>
        <dbReference type="EC" id="3.1.11.6"/>
    </reaction>
</comment>
<dbReference type="GO" id="GO:0003676">
    <property type="term" value="F:nucleic acid binding"/>
    <property type="evidence" value="ECO:0007669"/>
    <property type="project" value="InterPro"/>
</dbReference>
<keyword evidence="1 5" id="KW-0963">Cytoplasm</keyword>
<protein>
    <recommendedName>
        <fullName evidence="5">Exodeoxyribonuclease 7 large subunit</fullName>
        <ecNumber evidence="5">3.1.11.6</ecNumber>
    </recommendedName>
    <alternativeName>
        <fullName evidence="5">Exodeoxyribonuclease VII large subunit</fullName>
        <shortName evidence="5">Exonuclease VII large subunit</shortName>
    </alternativeName>
</protein>
<dbReference type="NCBIfam" id="TIGR00237">
    <property type="entry name" value="xseA"/>
    <property type="match status" value="1"/>
</dbReference>
<evidence type="ECO:0000256" key="4">
    <source>
        <dbReference type="ARBA" id="ARBA00022839"/>
    </source>
</evidence>
<evidence type="ECO:0000259" key="7">
    <source>
        <dbReference type="Pfam" id="PF02601"/>
    </source>
</evidence>
<comment type="caution">
    <text evidence="9">The sequence shown here is derived from an EMBL/GenBank/DDBJ whole genome shotgun (WGS) entry which is preliminary data.</text>
</comment>
<dbReference type="EC" id="3.1.11.6" evidence="5"/>
<dbReference type="InterPro" id="IPR020579">
    <property type="entry name" value="Exonuc_VII_lsu_C"/>
</dbReference>
<dbReference type="PANTHER" id="PTHR30008:SF0">
    <property type="entry name" value="EXODEOXYRIBONUCLEASE 7 LARGE SUBUNIT"/>
    <property type="match status" value="1"/>
</dbReference>
<dbReference type="EMBL" id="VXPY01000111">
    <property type="protein sequence ID" value="MYD91724.1"/>
    <property type="molecule type" value="Genomic_DNA"/>
</dbReference>
<comment type="similarity">
    <text evidence="5 6">Belongs to the XseA family.</text>
</comment>
<evidence type="ECO:0000313" key="9">
    <source>
        <dbReference type="EMBL" id="MYD91724.1"/>
    </source>
</evidence>
<dbReference type="InterPro" id="IPR025824">
    <property type="entry name" value="OB-fold_nuc-bd_dom"/>
</dbReference>
<name>A0A6B1DZD8_9CHLR</name>
<keyword evidence="3 5" id="KW-0378">Hydrolase</keyword>
<organism evidence="9">
    <name type="scientific">Caldilineaceae bacterium SB0662_bin_9</name>
    <dbReference type="NCBI Taxonomy" id="2605258"/>
    <lineage>
        <taxon>Bacteria</taxon>
        <taxon>Bacillati</taxon>
        <taxon>Chloroflexota</taxon>
        <taxon>Caldilineae</taxon>
        <taxon>Caldilineales</taxon>
        <taxon>Caldilineaceae</taxon>
    </lineage>
</organism>
<dbReference type="PANTHER" id="PTHR30008">
    <property type="entry name" value="EXODEOXYRIBONUCLEASE 7 LARGE SUBUNIT"/>
    <property type="match status" value="1"/>
</dbReference>
<gene>
    <name evidence="5 9" type="primary">xseA</name>
    <name evidence="9" type="ORF">F4Y08_15560</name>
</gene>
<evidence type="ECO:0000256" key="1">
    <source>
        <dbReference type="ARBA" id="ARBA00022490"/>
    </source>
</evidence>
<dbReference type="GO" id="GO:0009318">
    <property type="term" value="C:exodeoxyribonuclease VII complex"/>
    <property type="evidence" value="ECO:0007669"/>
    <property type="project" value="UniProtKB-UniRule"/>
</dbReference>
<evidence type="ECO:0000256" key="2">
    <source>
        <dbReference type="ARBA" id="ARBA00022722"/>
    </source>
</evidence>